<evidence type="ECO:0000256" key="7">
    <source>
        <dbReference type="SAM" id="MobiDB-lite"/>
    </source>
</evidence>
<feature type="compositionally biased region" description="Pro residues" evidence="7">
    <location>
        <begin position="214"/>
        <end position="232"/>
    </location>
</feature>
<dbReference type="EMBL" id="FZOU01000003">
    <property type="protein sequence ID" value="SNS96497.1"/>
    <property type="molecule type" value="Genomic_DNA"/>
</dbReference>
<organism evidence="10 11">
    <name type="scientific">Granulicella rosea</name>
    <dbReference type="NCBI Taxonomy" id="474952"/>
    <lineage>
        <taxon>Bacteria</taxon>
        <taxon>Pseudomonadati</taxon>
        <taxon>Acidobacteriota</taxon>
        <taxon>Terriglobia</taxon>
        <taxon>Terriglobales</taxon>
        <taxon>Acidobacteriaceae</taxon>
        <taxon>Granulicella</taxon>
    </lineage>
</organism>
<dbReference type="Gene3D" id="3.10.50.40">
    <property type="match status" value="1"/>
</dbReference>
<dbReference type="GO" id="GO:0003755">
    <property type="term" value="F:peptidyl-prolyl cis-trans isomerase activity"/>
    <property type="evidence" value="ECO:0007669"/>
    <property type="project" value="UniProtKB-UniRule"/>
</dbReference>
<evidence type="ECO:0000259" key="9">
    <source>
        <dbReference type="PROSITE" id="PS50059"/>
    </source>
</evidence>
<protein>
    <recommendedName>
        <fullName evidence="6">Peptidyl-prolyl cis-trans isomerase</fullName>
        <ecNumber evidence="6">5.2.1.8</ecNumber>
    </recommendedName>
</protein>
<sequence>MGAIMKPSAGLLLLSFAVPALAQTAATAPHVKSTTTPVHKAATAAAPAACAKLPELSTKIPALPAGTPCAKPLYTITTQPTVKLEYISPVADPGLKEALGLESTSFSLLYQDTKVGTGIAAAGYKYYTLHYSGYLLDGTKFDSSLDRGEPISIPYGEHQVIPGWDTGFGGMKVGGKRRLIIPFQLAYGTTAHGPIPAKSTLVFDVELVSVSNTPPAPKTPPAPPAGSTPPPAAGAAPAKPAMTPPPAATPAPAAAPATPPATSAKP</sequence>
<evidence type="ECO:0000256" key="1">
    <source>
        <dbReference type="ARBA" id="ARBA00000971"/>
    </source>
</evidence>
<evidence type="ECO:0000256" key="4">
    <source>
        <dbReference type="ARBA" id="ARBA00023235"/>
    </source>
</evidence>
<feature type="domain" description="PPIase FKBP-type" evidence="9">
    <location>
        <begin position="124"/>
        <end position="211"/>
    </location>
</feature>
<accession>A0A239ISC9</accession>
<dbReference type="PANTHER" id="PTHR43811">
    <property type="entry name" value="FKBP-TYPE PEPTIDYL-PROLYL CIS-TRANS ISOMERASE FKPA"/>
    <property type="match status" value="1"/>
</dbReference>
<comment type="catalytic activity">
    <reaction evidence="1 5 6">
        <text>[protein]-peptidylproline (omega=180) = [protein]-peptidylproline (omega=0)</text>
        <dbReference type="Rhea" id="RHEA:16237"/>
        <dbReference type="Rhea" id="RHEA-COMP:10747"/>
        <dbReference type="Rhea" id="RHEA-COMP:10748"/>
        <dbReference type="ChEBI" id="CHEBI:83833"/>
        <dbReference type="ChEBI" id="CHEBI:83834"/>
        <dbReference type="EC" id="5.2.1.8"/>
    </reaction>
</comment>
<keyword evidence="11" id="KW-1185">Reference proteome</keyword>
<feature type="chain" id="PRO_5012376254" description="Peptidyl-prolyl cis-trans isomerase" evidence="8">
    <location>
        <begin position="23"/>
        <end position="266"/>
    </location>
</feature>
<evidence type="ECO:0000256" key="6">
    <source>
        <dbReference type="RuleBase" id="RU003915"/>
    </source>
</evidence>
<reference evidence="10 11" key="1">
    <citation type="submission" date="2017-06" db="EMBL/GenBank/DDBJ databases">
        <authorList>
            <person name="Kim H.J."/>
            <person name="Triplett B.A."/>
        </authorList>
    </citation>
    <scope>NUCLEOTIDE SEQUENCE [LARGE SCALE GENOMIC DNA]</scope>
    <source>
        <strain evidence="10 11">DSM 18704</strain>
    </source>
</reference>
<dbReference type="FunFam" id="3.10.50.40:FF:000006">
    <property type="entry name" value="Peptidyl-prolyl cis-trans isomerase"/>
    <property type="match status" value="1"/>
</dbReference>
<dbReference type="PROSITE" id="PS50059">
    <property type="entry name" value="FKBP_PPIASE"/>
    <property type="match status" value="1"/>
</dbReference>
<dbReference type="Proteomes" id="UP000198356">
    <property type="component" value="Unassembled WGS sequence"/>
</dbReference>
<dbReference type="AlphaFoldDB" id="A0A239ISC9"/>
<proteinExistence type="inferred from homology"/>
<name>A0A239ISC9_9BACT</name>
<dbReference type="InterPro" id="IPR046357">
    <property type="entry name" value="PPIase_dom_sf"/>
</dbReference>
<dbReference type="InterPro" id="IPR001179">
    <property type="entry name" value="PPIase_FKBP_dom"/>
</dbReference>
<keyword evidence="3 5" id="KW-0697">Rotamase</keyword>
<evidence type="ECO:0000256" key="5">
    <source>
        <dbReference type="PROSITE-ProRule" id="PRU00277"/>
    </source>
</evidence>
<feature type="region of interest" description="Disordered" evidence="7">
    <location>
        <begin position="213"/>
        <end position="266"/>
    </location>
</feature>
<keyword evidence="4 5" id="KW-0413">Isomerase</keyword>
<feature type="compositionally biased region" description="Low complexity" evidence="7">
    <location>
        <begin position="250"/>
        <end position="266"/>
    </location>
</feature>
<dbReference type="EC" id="5.2.1.8" evidence="6"/>
<evidence type="ECO:0000256" key="8">
    <source>
        <dbReference type="SAM" id="SignalP"/>
    </source>
</evidence>
<keyword evidence="8" id="KW-0732">Signal</keyword>
<comment type="similarity">
    <text evidence="2 6">Belongs to the FKBP-type PPIase family.</text>
</comment>
<dbReference type="SUPFAM" id="SSF54534">
    <property type="entry name" value="FKBP-like"/>
    <property type="match status" value="1"/>
</dbReference>
<dbReference type="Pfam" id="PF00254">
    <property type="entry name" value="FKBP_C"/>
    <property type="match status" value="1"/>
</dbReference>
<feature type="signal peptide" evidence="8">
    <location>
        <begin position="1"/>
        <end position="22"/>
    </location>
</feature>
<evidence type="ECO:0000313" key="10">
    <source>
        <dbReference type="EMBL" id="SNS96497.1"/>
    </source>
</evidence>
<evidence type="ECO:0000256" key="3">
    <source>
        <dbReference type="ARBA" id="ARBA00023110"/>
    </source>
</evidence>
<dbReference type="PANTHER" id="PTHR43811:SF19">
    <property type="entry name" value="39 KDA FK506-BINDING NUCLEAR PROTEIN"/>
    <property type="match status" value="1"/>
</dbReference>
<evidence type="ECO:0000256" key="2">
    <source>
        <dbReference type="ARBA" id="ARBA00006577"/>
    </source>
</evidence>
<gene>
    <name evidence="10" type="ORF">SAMN05421770_103254</name>
</gene>
<evidence type="ECO:0000313" key="11">
    <source>
        <dbReference type="Proteomes" id="UP000198356"/>
    </source>
</evidence>